<dbReference type="Pfam" id="PF12146">
    <property type="entry name" value="Hydrolase_4"/>
    <property type="match status" value="1"/>
</dbReference>
<comment type="caution">
    <text evidence="3">The sequence shown here is derived from an EMBL/GenBank/DDBJ whole genome shotgun (WGS) entry which is preliminary data.</text>
</comment>
<gene>
    <name evidence="3" type="ORF">AMD02_06530</name>
</gene>
<dbReference type="GO" id="GO:0016020">
    <property type="term" value="C:membrane"/>
    <property type="evidence" value="ECO:0007669"/>
    <property type="project" value="TreeGrafter"/>
</dbReference>
<dbReference type="SUPFAM" id="SSF53474">
    <property type="entry name" value="alpha/beta-Hydrolases"/>
    <property type="match status" value="1"/>
</dbReference>
<reference evidence="3" key="1">
    <citation type="submission" date="2015-08" db="EMBL/GenBank/DDBJ databases">
        <title>Complete DNA Sequence of Pseudomonas syringae pv. actinidiae, the Causal Agent of Kiwifruit Canker Disease.</title>
        <authorList>
            <person name="Rikkerink E.H.A."/>
            <person name="Fineran P.C."/>
        </authorList>
    </citation>
    <scope>NUCLEOTIDE SEQUENCE</scope>
    <source>
        <strain evidence="3">DSM 13666</strain>
    </source>
</reference>
<dbReference type="AlphaFoldDB" id="A0A0M0KI79"/>
<sequence length="260" mass="29616">MPFAKEKGQPAIYYETIGKGTPIIFIPPPGVGHLTFRYQVPLMDQCKLITFDVRGDCQSERSTEPMTMTQLAYDVKRVLDANCVRKAIVCGYSNGAAIAQEFALTYPERTAGVILIGGYFAVKNFLLEKEYKLGIWAARNELMPLLASGLAKNHFTDKQAANELYAEIMKTDPQMLADQYTTGLHYSSEDRLHQLRVPLLLIYGANDHYLQPYQTRFRELVHDVEIVYIQGVKHQVPSKAPHECNAVLREWMRRKQFIPS</sequence>
<evidence type="ECO:0000256" key="1">
    <source>
        <dbReference type="ARBA" id="ARBA00022801"/>
    </source>
</evidence>
<dbReference type="EMBL" id="LILD01000001">
    <property type="protein sequence ID" value="KOO38546.1"/>
    <property type="molecule type" value="Genomic_DNA"/>
</dbReference>
<dbReference type="GeneID" id="87598224"/>
<dbReference type="Gene3D" id="3.40.50.1820">
    <property type="entry name" value="alpha/beta hydrolase"/>
    <property type="match status" value="1"/>
</dbReference>
<organism evidence="3">
    <name type="scientific">Halalkalibacterium halodurans</name>
    <name type="common">Bacillus halodurans</name>
    <dbReference type="NCBI Taxonomy" id="86665"/>
    <lineage>
        <taxon>Bacteria</taxon>
        <taxon>Bacillati</taxon>
        <taxon>Bacillota</taxon>
        <taxon>Bacilli</taxon>
        <taxon>Bacillales</taxon>
        <taxon>Bacillaceae</taxon>
        <taxon>Halalkalibacterium (ex Joshi et al. 2022)</taxon>
    </lineage>
</organism>
<proteinExistence type="predicted"/>
<dbReference type="PANTHER" id="PTHR43798">
    <property type="entry name" value="MONOACYLGLYCEROL LIPASE"/>
    <property type="match status" value="1"/>
</dbReference>
<dbReference type="RefSeq" id="WP_053430821.1">
    <property type="nucleotide sequence ID" value="NZ_CP040441.1"/>
</dbReference>
<dbReference type="InterPro" id="IPR029058">
    <property type="entry name" value="AB_hydrolase_fold"/>
</dbReference>
<accession>A0A0M0KI79</accession>
<dbReference type="PANTHER" id="PTHR43798:SF31">
    <property type="entry name" value="AB HYDROLASE SUPERFAMILY PROTEIN YCLE"/>
    <property type="match status" value="1"/>
</dbReference>
<feature type="domain" description="Serine aminopeptidase S33" evidence="2">
    <location>
        <begin position="48"/>
        <end position="236"/>
    </location>
</feature>
<protein>
    <submittedName>
        <fullName evidence="3">Hydrolase</fullName>
    </submittedName>
</protein>
<dbReference type="GO" id="GO:0016787">
    <property type="term" value="F:hydrolase activity"/>
    <property type="evidence" value="ECO:0007669"/>
    <property type="project" value="UniProtKB-KW"/>
</dbReference>
<keyword evidence="1 3" id="KW-0378">Hydrolase</keyword>
<evidence type="ECO:0000259" key="2">
    <source>
        <dbReference type="Pfam" id="PF12146"/>
    </source>
</evidence>
<name>A0A0M0KI79_ALKHA</name>
<dbReference type="InterPro" id="IPR050266">
    <property type="entry name" value="AB_hydrolase_sf"/>
</dbReference>
<evidence type="ECO:0000313" key="3">
    <source>
        <dbReference type="EMBL" id="KOO38546.1"/>
    </source>
</evidence>
<dbReference type="PATRIC" id="fig|136160.3.peg.1612"/>
<dbReference type="InterPro" id="IPR022742">
    <property type="entry name" value="Hydrolase_4"/>
</dbReference>